<organism evidence="2 3">
    <name type="scientific">Plutella xylostella</name>
    <name type="common">Diamondback moth</name>
    <name type="synonym">Plutella maculipennis</name>
    <dbReference type="NCBI Taxonomy" id="51655"/>
    <lineage>
        <taxon>Eukaryota</taxon>
        <taxon>Metazoa</taxon>
        <taxon>Ecdysozoa</taxon>
        <taxon>Arthropoda</taxon>
        <taxon>Hexapoda</taxon>
        <taxon>Insecta</taxon>
        <taxon>Pterygota</taxon>
        <taxon>Neoptera</taxon>
        <taxon>Endopterygota</taxon>
        <taxon>Lepidoptera</taxon>
        <taxon>Glossata</taxon>
        <taxon>Ditrysia</taxon>
        <taxon>Yponomeutoidea</taxon>
        <taxon>Plutellidae</taxon>
        <taxon>Plutella</taxon>
    </lineage>
</organism>
<dbReference type="SUPFAM" id="SSF46938">
    <property type="entry name" value="CRAL/TRIO N-terminal domain"/>
    <property type="match status" value="1"/>
</dbReference>
<keyword evidence="3" id="KW-1185">Reference proteome</keyword>
<dbReference type="EMBL" id="JAHIBW010000021">
    <property type="protein sequence ID" value="KAG7300481.1"/>
    <property type="molecule type" value="Genomic_DNA"/>
</dbReference>
<gene>
    <name evidence="2" type="ORF">JYU34_016112</name>
</gene>
<dbReference type="PRINTS" id="PR00180">
    <property type="entry name" value="CRETINALDHBP"/>
</dbReference>
<dbReference type="PROSITE" id="PS50191">
    <property type="entry name" value="CRAL_TRIO"/>
    <property type="match status" value="1"/>
</dbReference>
<evidence type="ECO:0000259" key="1">
    <source>
        <dbReference type="PROSITE" id="PS50191"/>
    </source>
</evidence>
<evidence type="ECO:0000313" key="3">
    <source>
        <dbReference type="Proteomes" id="UP000823941"/>
    </source>
</evidence>
<dbReference type="Pfam" id="PF00650">
    <property type="entry name" value="CRAL_TRIO"/>
    <property type="match status" value="1"/>
</dbReference>
<sequence length="315" mass="37031">MSFIEIAFQAEICRHEIDDPEYEEYARRNCNETRETRAKGIEELRRMIYERGECHSRRMDDAYLLRFLRCRRFIPALAHKLVVRYEDFRKKNSSLYQGVECFKLNKLKHVYAGMLPENPVNGRITLMRFGRWDSKAVPNIEDVVRCALLMDELAVMQPKLQILGVTIIVDLEGLSWGRHVRHLTPTVASQIVSLMGINFPIFMHGIHMINYSWILNTFFYVFKQFIPAAAMDRIHFHGYDMSSLHKHISPEFLPPEYGGTCRNIVAIEEWIDKINKYKDDFVVSELRDLGFVINEEDDKVDKRIPTLSRELLLGR</sequence>
<dbReference type="SMART" id="SM00516">
    <property type="entry name" value="SEC14"/>
    <property type="match status" value="1"/>
</dbReference>
<dbReference type="SMART" id="SM01100">
    <property type="entry name" value="CRAL_TRIO_N"/>
    <property type="match status" value="1"/>
</dbReference>
<feature type="domain" description="CRAL-TRIO" evidence="1">
    <location>
        <begin position="102"/>
        <end position="265"/>
    </location>
</feature>
<dbReference type="SUPFAM" id="SSF52087">
    <property type="entry name" value="CRAL/TRIO domain"/>
    <property type="match status" value="1"/>
</dbReference>
<protein>
    <recommendedName>
        <fullName evidence="1">CRAL-TRIO domain-containing protein</fullName>
    </recommendedName>
</protein>
<dbReference type="Proteomes" id="UP000823941">
    <property type="component" value="Chromosome 21"/>
</dbReference>
<dbReference type="PANTHER" id="PTHR10174">
    <property type="entry name" value="ALPHA-TOCOPHEROL TRANSFER PROTEIN-RELATED"/>
    <property type="match status" value="1"/>
</dbReference>
<name>A0ABQ7Q5M6_PLUXY</name>
<dbReference type="Gene3D" id="1.10.8.20">
    <property type="entry name" value="N-terminal domain of phosphatidylinositol transfer protein sec14p"/>
    <property type="match status" value="1"/>
</dbReference>
<dbReference type="Gene3D" id="3.40.525.10">
    <property type="entry name" value="CRAL-TRIO lipid binding domain"/>
    <property type="match status" value="1"/>
</dbReference>
<accession>A0ABQ7Q5M6</accession>
<dbReference type="InterPro" id="IPR036273">
    <property type="entry name" value="CRAL/TRIO_N_dom_sf"/>
</dbReference>
<proteinExistence type="predicted"/>
<evidence type="ECO:0000313" key="2">
    <source>
        <dbReference type="EMBL" id="KAG7300481.1"/>
    </source>
</evidence>
<dbReference type="InterPro" id="IPR011074">
    <property type="entry name" value="CRAL/TRIO_N_dom"/>
</dbReference>
<comment type="caution">
    <text evidence="2">The sequence shown here is derived from an EMBL/GenBank/DDBJ whole genome shotgun (WGS) entry which is preliminary data.</text>
</comment>
<dbReference type="PANTHER" id="PTHR10174:SF234">
    <property type="entry name" value="SD01558P"/>
    <property type="match status" value="1"/>
</dbReference>
<dbReference type="InterPro" id="IPR001251">
    <property type="entry name" value="CRAL-TRIO_dom"/>
</dbReference>
<reference evidence="2 3" key="1">
    <citation type="submission" date="2021-06" db="EMBL/GenBank/DDBJ databases">
        <title>A haploid diamondback moth (Plutella xylostella L.) genome assembly resolves 31 chromosomes and identifies a diamide resistance mutation.</title>
        <authorList>
            <person name="Ward C.M."/>
            <person name="Perry K.D."/>
            <person name="Baker G."/>
            <person name="Powis K."/>
            <person name="Heckel D.G."/>
            <person name="Baxter S.W."/>
        </authorList>
    </citation>
    <scope>NUCLEOTIDE SEQUENCE [LARGE SCALE GENOMIC DNA]</scope>
    <source>
        <strain evidence="2 3">LV</strain>
        <tissue evidence="2">Single pupa</tissue>
    </source>
</reference>
<dbReference type="InterPro" id="IPR036865">
    <property type="entry name" value="CRAL-TRIO_dom_sf"/>
</dbReference>
<dbReference type="CDD" id="cd00170">
    <property type="entry name" value="SEC14"/>
    <property type="match status" value="1"/>
</dbReference>